<feature type="compositionally biased region" description="Polar residues" evidence="1">
    <location>
        <begin position="375"/>
        <end position="396"/>
    </location>
</feature>
<accession>A0A6F9DII2</accession>
<evidence type="ECO:0000256" key="1">
    <source>
        <dbReference type="SAM" id="MobiDB-lite"/>
    </source>
</evidence>
<protein>
    <submittedName>
        <fullName evidence="2">Uncharacterized protein LOC100182232</fullName>
    </submittedName>
</protein>
<organism evidence="2">
    <name type="scientific">Phallusia mammillata</name>
    <dbReference type="NCBI Taxonomy" id="59560"/>
    <lineage>
        <taxon>Eukaryota</taxon>
        <taxon>Metazoa</taxon>
        <taxon>Chordata</taxon>
        <taxon>Tunicata</taxon>
        <taxon>Ascidiacea</taxon>
        <taxon>Phlebobranchia</taxon>
        <taxon>Ascidiidae</taxon>
        <taxon>Phallusia</taxon>
    </lineage>
</organism>
<dbReference type="EMBL" id="LR786853">
    <property type="protein sequence ID" value="CAB3262715.1"/>
    <property type="molecule type" value="mRNA"/>
</dbReference>
<evidence type="ECO:0000313" key="2">
    <source>
        <dbReference type="EMBL" id="CAB3262715.1"/>
    </source>
</evidence>
<name>A0A6F9DII2_9ASCI</name>
<dbReference type="AlphaFoldDB" id="A0A6F9DII2"/>
<sequence>MTLTVQHPRTPVWGKKVSETSCQRNVRTAQALKRYLDLTLTGTKKNLAQHGRTSRKGNPPSPYTFDKPEVESAIVHALQSKPVPVSLSKTPGWINEINEKICNHNGEAPMFTEKFLPMSKQEQRQPPDSRPLSGVSTKSAPVIIDGEMYYRPSRKHTFLQASNRPASAKESRLNRASKLREKHRCQSMSSVPSNDTKLQLKRMKDMKPKPLHLNKDLMPIPCHTGETPHSFIIGARYNCSHFMDSRSYARLGLYVPRQNPLRTFLKIYKGEEAYADAESDSDFVGHTSVKAAGSSGKLQFESSNTRLQPQVNPPHVRKVVKEAWLNSQENSNTELAPKPRRSFVAYSRQSNSHKSPKPKFYEGPSTTPRSEKKTPINSKSQDKFNVQGQHMTSSPDGTRGTDVKVKRTPSSTQSSGKARKKQSIEAIVPSAELA</sequence>
<gene>
    <name evidence="2" type="primary">LOC100182232</name>
</gene>
<proteinExistence type="evidence at transcript level"/>
<reference evidence="2" key="1">
    <citation type="submission" date="2020-04" db="EMBL/GenBank/DDBJ databases">
        <authorList>
            <person name="Neveu A P."/>
        </authorList>
    </citation>
    <scope>NUCLEOTIDE SEQUENCE</scope>
    <source>
        <tissue evidence="2">Whole embryo</tissue>
    </source>
</reference>
<feature type="region of interest" description="Disordered" evidence="1">
    <location>
        <begin position="346"/>
        <end position="434"/>
    </location>
</feature>
<feature type="compositionally biased region" description="Polar residues" evidence="1">
    <location>
        <begin position="296"/>
        <end position="310"/>
    </location>
</feature>
<feature type="region of interest" description="Disordered" evidence="1">
    <location>
        <begin position="294"/>
        <end position="314"/>
    </location>
</feature>